<organism evidence="3 4">
    <name type="scientific">Pararobbsia silviterrae</name>
    <dbReference type="NCBI Taxonomy" id="1792498"/>
    <lineage>
        <taxon>Bacteria</taxon>
        <taxon>Pseudomonadati</taxon>
        <taxon>Pseudomonadota</taxon>
        <taxon>Betaproteobacteria</taxon>
        <taxon>Burkholderiales</taxon>
        <taxon>Burkholderiaceae</taxon>
        <taxon>Pararobbsia</taxon>
    </lineage>
</organism>
<dbReference type="Gene3D" id="2.60.120.1440">
    <property type="match status" value="1"/>
</dbReference>
<keyword evidence="4" id="KW-1185">Reference proteome</keyword>
<evidence type="ECO:0000259" key="2">
    <source>
        <dbReference type="Pfam" id="PF16220"/>
    </source>
</evidence>
<dbReference type="InterPro" id="IPR012373">
    <property type="entry name" value="Ferrdict_sens_TM"/>
</dbReference>
<evidence type="ECO:0000313" key="3">
    <source>
        <dbReference type="EMBL" id="RKP57619.1"/>
    </source>
</evidence>
<feature type="domain" description="FecR N-terminal" evidence="2">
    <location>
        <begin position="17"/>
        <end position="58"/>
    </location>
</feature>
<dbReference type="PANTHER" id="PTHR30273:SF2">
    <property type="entry name" value="PROTEIN FECR"/>
    <property type="match status" value="1"/>
</dbReference>
<comment type="caution">
    <text evidence="3">The sequence shown here is derived from an EMBL/GenBank/DDBJ whole genome shotgun (WGS) entry which is preliminary data.</text>
</comment>
<dbReference type="GO" id="GO:0016989">
    <property type="term" value="F:sigma factor antagonist activity"/>
    <property type="evidence" value="ECO:0007669"/>
    <property type="project" value="TreeGrafter"/>
</dbReference>
<dbReference type="AlphaFoldDB" id="A0A494Y4F9"/>
<feature type="domain" description="FecR protein" evidence="1">
    <location>
        <begin position="115"/>
        <end position="205"/>
    </location>
</feature>
<sequence length="321" mass="35300">MSAQTRMNARLDPRVVREAAVWLMRLHEPGVSEAERQAWRRWCDQSVEHERAWMRANAVASKFGGIPAQIGAATLDVPLSKARRKAMLGALSVAIAAVPSAWLASRLPWDDWSAEYRTATGERRRITLADQSTLMLNTSTSLDVAFDGTNRTVTLHRGEILVDTAMARQPFVVRTRDGAIRSASRRFDVRLHDAMTRVAVFEGSVDVSGGDATPHVLLRSGARIDLARGIVGPVAAAYDTSALWSQGVLFADDMPLSDVLDELSRYRRGIIRCDPSVAALRVSGSFQIDDTDRALRLLADTFALRVVMVTPYWVNVGAAET</sequence>
<accession>A0A494Y4F9</accession>
<dbReference type="PIRSF" id="PIRSF018266">
    <property type="entry name" value="FecR"/>
    <property type="match status" value="1"/>
</dbReference>
<protein>
    <submittedName>
        <fullName evidence="3">DUF4880 domain-containing protein</fullName>
    </submittedName>
</protein>
<evidence type="ECO:0000313" key="4">
    <source>
        <dbReference type="Proteomes" id="UP000270342"/>
    </source>
</evidence>
<dbReference type="Proteomes" id="UP000270342">
    <property type="component" value="Unassembled WGS sequence"/>
</dbReference>
<name>A0A494Y4F9_9BURK</name>
<proteinExistence type="predicted"/>
<evidence type="ECO:0000259" key="1">
    <source>
        <dbReference type="Pfam" id="PF04773"/>
    </source>
</evidence>
<dbReference type="EMBL" id="RBZU01000002">
    <property type="protein sequence ID" value="RKP57619.1"/>
    <property type="molecule type" value="Genomic_DNA"/>
</dbReference>
<dbReference type="PANTHER" id="PTHR30273">
    <property type="entry name" value="PERIPLASMIC SIGNAL SENSOR AND SIGMA FACTOR ACTIVATOR FECR-RELATED"/>
    <property type="match status" value="1"/>
</dbReference>
<dbReference type="InterPro" id="IPR032623">
    <property type="entry name" value="FecR_N"/>
</dbReference>
<dbReference type="InterPro" id="IPR006860">
    <property type="entry name" value="FecR"/>
</dbReference>
<dbReference type="Pfam" id="PF04773">
    <property type="entry name" value="FecR"/>
    <property type="match status" value="1"/>
</dbReference>
<gene>
    <name evidence="3" type="ORF">D7S86_06625</name>
</gene>
<dbReference type="Pfam" id="PF16220">
    <property type="entry name" value="DUF4880"/>
    <property type="match status" value="1"/>
</dbReference>
<reference evidence="3 4" key="1">
    <citation type="submission" date="2018-10" db="EMBL/GenBank/DDBJ databases">
        <title>Robbsia sp. DHC34, isolated from soil.</title>
        <authorList>
            <person name="Gao Z.-H."/>
            <person name="Qiu L.-H."/>
        </authorList>
    </citation>
    <scope>NUCLEOTIDE SEQUENCE [LARGE SCALE GENOMIC DNA]</scope>
    <source>
        <strain evidence="3 4">DHC34</strain>
    </source>
</reference>